<organism evidence="2 3">
    <name type="scientific">Aureobasidium pullulans</name>
    <name type="common">Black yeast</name>
    <name type="synonym">Pullularia pullulans</name>
    <dbReference type="NCBI Taxonomy" id="5580"/>
    <lineage>
        <taxon>Eukaryota</taxon>
        <taxon>Fungi</taxon>
        <taxon>Dikarya</taxon>
        <taxon>Ascomycota</taxon>
        <taxon>Pezizomycotina</taxon>
        <taxon>Dothideomycetes</taxon>
        <taxon>Dothideomycetidae</taxon>
        <taxon>Dothideales</taxon>
        <taxon>Saccotheciaceae</taxon>
        <taxon>Aureobasidium</taxon>
    </lineage>
</organism>
<evidence type="ECO:0000313" key="3">
    <source>
        <dbReference type="Proteomes" id="UP000308724"/>
    </source>
</evidence>
<evidence type="ECO:0000313" key="2">
    <source>
        <dbReference type="EMBL" id="TIA37453.1"/>
    </source>
</evidence>
<feature type="region of interest" description="Disordered" evidence="1">
    <location>
        <begin position="9"/>
        <end position="60"/>
    </location>
</feature>
<dbReference type="EMBL" id="QZBZ01000082">
    <property type="protein sequence ID" value="TIA37453.1"/>
    <property type="molecule type" value="Genomic_DNA"/>
</dbReference>
<gene>
    <name evidence="2" type="ORF">D6C78_04702</name>
</gene>
<feature type="compositionally biased region" description="Basic and acidic residues" evidence="1">
    <location>
        <begin position="108"/>
        <end position="117"/>
    </location>
</feature>
<evidence type="ECO:0000256" key="1">
    <source>
        <dbReference type="SAM" id="MobiDB-lite"/>
    </source>
</evidence>
<feature type="compositionally biased region" description="Basic and acidic residues" evidence="1">
    <location>
        <begin position="23"/>
        <end position="36"/>
    </location>
</feature>
<comment type="caution">
    <text evidence="2">The sequence shown here is derived from an EMBL/GenBank/DDBJ whole genome shotgun (WGS) entry which is preliminary data.</text>
</comment>
<protein>
    <submittedName>
        <fullName evidence="2">Uncharacterized protein</fullName>
    </submittedName>
</protein>
<reference evidence="2 3" key="1">
    <citation type="submission" date="2018-10" db="EMBL/GenBank/DDBJ databases">
        <title>Fifty Aureobasidium pullulans genomes reveal a recombining polyextremotolerant generalist.</title>
        <authorList>
            <person name="Gostincar C."/>
            <person name="Turk M."/>
            <person name="Zajc J."/>
            <person name="Gunde-Cimerman N."/>
        </authorList>
    </citation>
    <scope>NUCLEOTIDE SEQUENCE [LARGE SCALE GENOMIC DNA]</scope>
    <source>
        <strain evidence="2 3">EXF-1645</strain>
    </source>
</reference>
<dbReference type="Proteomes" id="UP000308724">
    <property type="component" value="Unassembled WGS sequence"/>
</dbReference>
<name>A0A4T0BSJ9_AURPU</name>
<dbReference type="AlphaFoldDB" id="A0A4T0BSJ9"/>
<sequence>MKLTIFRNIQKMDFRNQTSSPASREDSFHSNPDAHHSKPIRPPRSNASKSRLCDEESDSSSTFISGASNAIASQDKATAATTLDRISKYLEHLPHAQDPSDPCLGRDFATENKENEPPHYYTPPRDPRASNTYLRFQEMKLREPEARFSTHQAWLTLDFSQGNPVFMVGVDDTQHAESIHKQITWLRDKWIGTTIPIRYHIMEYDDEPIVPLPRTGRQVMREEDLSLPDGTFLNDLVERSNAESSSLIRPSGYFYR</sequence>
<accession>A0A4T0BSJ9</accession>
<proteinExistence type="predicted"/>
<feature type="region of interest" description="Disordered" evidence="1">
    <location>
        <begin position="94"/>
        <end position="129"/>
    </location>
</feature>